<evidence type="ECO:0000256" key="1">
    <source>
        <dbReference type="SAM" id="MobiDB-lite"/>
    </source>
</evidence>
<proteinExistence type="predicted"/>
<protein>
    <submittedName>
        <fullName evidence="2">Citrate lyase alpha chain</fullName>
        <ecNumber evidence="2">4.1.3.6</ecNumber>
    </submittedName>
</protein>
<dbReference type="Pfam" id="PF04223">
    <property type="entry name" value="CitF"/>
    <property type="match status" value="1"/>
</dbReference>
<sequence length="482" mass="49297">MKSWSAADHDPRRPSPHAKGGALMSVSLQDAIATSGLRSGGTLSFHHHLRNGDAVLNATLQACAALGLRDLHIAPSSVFPCHAPLVDHIRTGTVTRITTAYMSGPVAEAISGGVLAQTVTLQTHGGRARRISNGTLPIDLAVIAAPSVDDDGNIGGADGVNACGPLGYAMVDAAHARHVIAVTDEPCGPLRRVCIPAGDIQVVRVVSIGDAAYLTSGTTARAPGAEAQAIADRTLALIAASGLLQDGFAFQAGAGATSLATARQVARLMGDTGVKGAFIAGGITAAAVEMQRAGLFGKLLNVQSFDRAAVADYAVNPDHIAMSAAEYASPDHPDTVADRLDVMLLGAAEVDVNFNVNVTTTGQGRIIGGSGGHADTAAGAKLAIVTMPLRARETPRVVAQVRCLTTPGTSIDAVVTEAGVAINPERADLSERLRHSGVEVIGIEDLQSMAGPSLPTNASGRVVAKVEHRNGSILDRVRATSD</sequence>
<dbReference type="Gene3D" id="3.40.1080.10">
    <property type="entry name" value="Glutaconate Coenzyme A-transferase"/>
    <property type="match status" value="2"/>
</dbReference>
<dbReference type="GO" id="GO:0006084">
    <property type="term" value="P:acetyl-CoA metabolic process"/>
    <property type="evidence" value="ECO:0007669"/>
    <property type="project" value="InterPro"/>
</dbReference>
<dbReference type="InterPro" id="IPR037171">
    <property type="entry name" value="NagB/RpiA_transferase-like"/>
</dbReference>
<gene>
    <name evidence="2" type="primary">citF</name>
    <name evidence="2" type="ORF">SULPSESMR1_03025</name>
</gene>
<evidence type="ECO:0000313" key="2">
    <source>
        <dbReference type="EMBL" id="ASM73803.1"/>
    </source>
</evidence>
<keyword evidence="3" id="KW-1185">Reference proteome</keyword>
<dbReference type="OrthoDB" id="9767643at2"/>
<dbReference type="InterPro" id="IPR006472">
    <property type="entry name" value="Citrate_lyase_asu"/>
</dbReference>
<dbReference type="SUPFAM" id="SSF100950">
    <property type="entry name" value="NagB/RpiA/CoA transferase-like"/>
    <property type="match status" value="2"/>
</dbReference>
<dbReference type="RefSeq" id="WP_089421547.1">
    <property type="nucleotide sequence ID" value="NZ_CP022415.1"/>
</dbReference>
<dbReference type="EC" id="4.1.3.6" evidence="2"/>
<dbReference type="AlphaFoldDB" id="A0A221K4K5"/>
<dbReference type="GO" id="GO:0008815">
    <property type="term" value="F:citrate (pro-3S)-lyase activity"/>
    <property type="evidence" value="ECO:0007669"/>
    <property type="project" value="UniProtKB-EC"/>
</dbReference>
<name>A0A221K4K5_9RHOB</name>
<evidence type="ECO:0000313" key="3">
    <source>
        <dbReference type="Proteomes" id="UP000199754"/>
    </source>
</evidence>
<accession>A0A221K4K5</accession>
<reference evidence="2 3" key="1">
    <citation type="submission" date="2017-07" db="EMBL/GenBank/DDBJ databases">
        <title>Genome Sequence of Sulfitobacter pseudonitzschiae Strain SMR1 Isolated from a culture of the Diatom Skeletonema marinoi.</title>
        <authorList>
            <person name="Topel M."/>
            <person name="Pinder M.I.M."/>
            <person name="Johansson O.N."/>
            <person name="Kourtchenko O."/>
            <person name="Godhe A."/>
            <person name="Clarke A.K."/>
        </authorList>
    </citation>
    <scope>NUCLEOTIDE SEQUENCE [LARGE SCALE GENOMIC DNA]</scope>
    <source>
        <strain evidence="2 3">SMR1</strain>
    </source>
</reference>
<feature type="region of interest" description="Disordered" evidence="1">
    <location>
        <begin position="1"/>
        <end position="21"/>
    </location>
</feature>
<dbReference type="KEGG" id="spse:SULPSESMR1_03025"/>
<organism evidence="2 3">
    <name type="scientific">Pseudosulfitobacter pseudonitzschiae</name>
    <dbReference type="NCBI Taxonomy" id="1402135"/>
    <lineage>
        <taxon>Bacteria</taxon>
        <taxon>Pseudomonadati</taxon>
        <taxon>Pseudomonadota</taxon>
        <taxon>Alphaproteobacteria</taxon>
        <taxon>Rhodobacterales</taxon>
        <taxon>Roseobacteraceae</taxon>
        <taxon>Pseudosulfitobacter</taxon>
    </lineage>
</organism>
<dbReference type="GO" id="GO:0009346">
    <property type="term" value="C:ATP-independent citrate lyase complex"/>
    <property type="evidence" value="ECO:0007669"/>
    <property type="project" value="InterPro"/>
</dbReference>
<dbReference type="Proteomes" id="UP000199754">
    <property type="component" value="Chromosome"/>
</dbReference>
<dbReference type="GO" id="GO:0005737">
    <property type="term" value="C:cytoplasm"/>
    <property type="evidence" value="ECO:0007669"/>
    <property type="project" value="InterPro"/>
</dbReference>
<dbReference type="PANTHER" id="PTHR40596">
    <property type="entry name" value="CITRATE LYASE ALPHA CHAIN"/>
    <property type="match status" value="1"/>
</dbReference>
<dbReference type="GO" id="GO:0008814">
    <property type="term" value="F:citrate CoA-transferase activity"/>
    <property type="evidence" value="ECO:0007669"/>
    <property type="project" value="InterPro"/>
</dbReference>
<dbReference type="EMBL" id="CP022415">
    <property type="protein sequence ID" value="ASM73803.1"/>
    <property type="molecule type" value="Genomic_DNA"/>
</dbReference>
<dbReference type="PANTHER" id="PTHR40596:SF1">
    <property type="entry name" value="CITRATE LYASE ALPHA CHAIN"/>
    <property type="match status" value="1"/>
</dbReference>
<keyword evidence="2" id="KW-0456">Lyase</keyword>